<proteinExistence type="predicted"/>
<sequence>MFTCMEFNVISVRFVSILQDLGTATEKTTYVQPMFRMVLVICTEMFL</sequence>
<reference evidence="1" key="2">
    <citation type="journal article" date="2015" name="Fish Shellfish Immunol.">
        <title>Early steps in the European eel (Anguilla anguilla)-Vibrio vulnificus interaction in the gills: Role of the RtxA13 toxin.</title>
        <authorList>
            <person name="Callol A."/>
            <person name="Pajuelo D."/>
            <person name="Ebbesson L."/>
            <person name="Teles M."/>
            <person name="MacKenzie S."/>
            <person name="Amaro C."/>
        </authorList>
    </citation>
    <scope>NUCLEOTIDE SEQUENCE</scope>
</reference>
<name>A0A0E9T0J8_ANGAN</name>
<accession>A0A0E9T0J8</accession>
<organism evidence="1">
    <name type="scientific">Anguilla anguilla</name>
    <name type="common">European freshwater eel</name>
    <name type="synonym">Muraena anguilla</name>
    <dbReference type="NCBI Taxonomy" id="7936"/>
    <lineage>
        <taxon>Eukaryota</taxon>
        <taxon>Metazoa</taxon>
        <taxon>Chordata</taxon>
        <taxon>Craniata</taxon>
        <taxon>Vertebrata</taxon>
        <taxon>Euteleostomi</taxon>
        <taxon>Actinopterygii</taxon>
        <taxon>Neopterygii</taxon>
        <taxon>Teleostei</taxon>
        <taxon>Anguilliformes</taxon>
        <taxon>Anguillidae</taxon>
        <taxon>Anguilla</taxon>
    </lineage>
</organism>
<dbReference type="AlphaFoldDB" id="A0A0E9T0J8"/>
<dbReference type="EMBL" id="GBXM01061550">
    <property type="protein sequence ID" value="JAH47027.1"/>
    <property type="molecule type" value="Transcribed_RNA"/>
</dbReference>
<evidence type="ECO:0000313" key="1">
    <source>
        <dbReference type="EMBL" id="JAH47027.1"/>
    </source>
</evidence>
<protein>
    <submittedName>
        <fullName evidence="1">Uncharacterized protein</fullName>
    </submittedName>
</protein>
<reference evidence="1" key="1">
    <citation type="submission" date="2014-11" db="EMBL/GenBank/DDBJ databases">
        <authorList>
            <person name="Amaro Gonzalez C."/>
        </authorList>
    </citation>
    <scope>NUCLEOTIDE SEQUENCE</scope>
</reference>